<name>A0ABR3MX88_9TELE</name>
<gene>
    <name evidence="1" type="ORF">QQF64_031552</name>
</gene>
<comment type="caution">
    <text evidence="1">The sequence shown here is derived from an EMBL/GenBank/DDBJ whole genome shotgun (WGS) entry which is preliminary data.</text>
</comment>
<proteinExistence type="predicted"/>
<keyword evidence="2" id="KW-1185">Reference proteome</keyword>
<evidence type="ECO:0000313" key="2">
    <source>
        <dbReference type="Proteomes" id="UP001558613"/>
    </source>
</evidence>
<protein>
    <submittedName>
        <fullName evidence="1">Uncharacterized protein</fullName>
    </submittedName>
</protein>
<sequence>MPSGIWTRVTRRKRDPSMALLACEVVATYEKPMAASLYLSSSERPRQIRLLLTGPLSALQRAALPKTDPSHQGPGRIFMFCVHLKQTL</sequence>
<dbReference type="EMBL" id="JAYMGO010000008">
    <property type="protein sequence ID" value="KAL1269263.1"/>
    <property type="molecule type" value="Genomic_DNA"/>
</dbReference>
<dbReference type="Proteomes" id="UP001558613">
    <property type="component" value="Unassembled WGS sequence"/>
</dbReference>
<organism evidence="1 2">
    <name type="scientific">Cirrhinus molitorella</name>
    <name type="common">mud carp</name>
    <dbReference type="NCBI Taxonomy" id="172907"/>
    <lineage>
        <taxon>Eukaryota</taxon>
        <taxon>Metazoa</taxon>
        <taxon>Chordata</taxon>
        <taxon>Craniata</taxon>
        <taxon>Vertebrata</taxon>
        <taxon>Euteleostomi</taxon>
        <taxon>Actinopterygii</taxon>
        <taxon>Neopterygii</taxon>
        <taxon>Teleostei</taxon>
        <taxon>Ostariophysi</taxon>
        <taxon>Cypriniformes</taxon>
        <taxon>Cyprinidae</taxon>
        <taxon>Labeoninae</taxon>
        <taxon>Labeonini</taxon>
        <taxon>Cirrhinus</taxon>
    </lineage>
</organism>
<reference evidence="1 2" key="1">
    <citation type="submission" date="2023-09" db="EMBL/GenBank/DDBJ databases">
        <authorList>
            <person name="Wang M."/>
        </authorList>
    </citation>
    <scope>NUCLEOTIDE SEQUENCE [LARGE SCALE GENOMIC DNA]</scope>
    <source>
        <strain evidence="1">GT-2023</strain>
        <tissue evidence="1">Liver</tissue>
    </source>
</reference>
<evidence type="ECO:0000313" key="1">
    <source>
        <dbReference type="EMBL" id="KAL1269263.1"/>
    </source>
</evidence>
<accession>A0ABR3MX88</accession>